<gene>
    <name evidence="5" type="ORF">GSBLH_T00006441001</name>
</gene>
<proteinExistence type="inferred from homology"/>
<evidence type="ECO:0000256" key="2">
    <source>
        <dbReference type="ARBA" id="ARBA00022917"/>
    </source>
</evidence>
<dbReference type="GeneID" id="24922565"/>
<reference evidence="5" key="1">
    <citation type="submission" date="2010-02" db="EMBL/GenBank/DDBJ databases">
        <title>Sequencing and annotation of the Blastocystis hominis genome.</title>
        <authorList>
            <person name="Wincker P."/>
        </authorList>
    </citation>
    <scope>NUCLEOTIDE SEQUENCE</scope>
    <source>
        <strain evidence="5">Singapore isolate B</strain>
    </source>
</reference>
<keyword evidence="2" id="KW-0648">Protein biosynthesis</keyword>
<dbReference type="InParanoid" id="D8M381"/>
<dbReference type="Gene3D" id="3.30.1360.40">
    <property type="match status" value="1"/>
</dbReference>
<accession>D8M381</accession>
<comment type="similarity">
    <text evidence="1">Belongs to the RRF family.</text>
</comment>
<dbReference type="Pfam" id="PF01765">
    <property type="entry name" value="RRF"/>
    <property type="match status" value="1"/>
</dbReference>
<dbReference type="GO" id="GO:0006412">
    <property type="term" value="P:translation"/>
    <property type="evidence" value="ECO:0007669"/>
    <property type="project" value="UniProtKB-KW"/>
</dbReference>
<dbReference type="SUPFAM" id="SSF55194">
    <property type="entry name" value="Ribosome recycling factor, RRF"/>
    <property type="match status" value="1"/>
</dbReference>
<evidence type="ECO:0000313" key="5">
    <source>
        <dbReference type="EMBL" id="CBK22354.2"/>
    </source>
</evidence>
<dbReference type="GO" id="GO:0005739">
    <property type="term" value="C:mitochondrion"/>
    <property type="evidence" value="ECO:0007669"/>
    <property type="project" value="TreeGrafter"/>
</dbReference>
<sequence length="142" mass="16302">MIGQLKVELDGKSAVMSSIAQVAANTQISYLNLSFVVKTLKSSDLNLNPQIDKNSVRIQIPKTTKETRQKMIKQVALECEQQKSKLRAVRKRYMDKVRVIEKNVSISKDDISSMKKKIDEITDRVSKEMAEMMKRKEKELDI</sequence>
<organism evidence="5">
    <name type="scientific">Blastocystis hominis</name>
    <dbReference type="NCBI Taxonomy" id="12968"/>
    <lineage>
        <taxon>Eukaryota</taxon>
        <taxon>Sar</taxon>
        <taxon>Stramenopiles</taxon>
        <taxon>Bigyra</taxon>
        <taxon>Opalozoa</taxon>
        <taxon>Opalinata</taxon>
        <taxon>Blastocystidae</taxon>
        <taxon>Blastocystis</taxon>
    </lineage>
</organism>
<dbReference type="GO" id="GO:0043023">
    <property type="term" value="F:ribosomal large subunit binding"/>
    <property type="evidence" value="ECO:0007669"/>
    <property type="project" value="TreeGrafter"/>
</dbReference>
<protein>
    <recommendedName>
        <fullName evidence="4">Ribosome recycling factor domain-containing protein</fullName>
    </recommendedName>
</protein>
<dbReference type="InterPro" id="IPR023584">
    <property type="entry name" value="Ribosome_recyc_fac_dom"/>
</dbReference>
<name>D8M381_BLAHO</name>
<dbReference type="OrthoDB" id="407355at2759"/>
<dbReference type="AlphaFoldDB" id="D8M381"/>
<dbReference type="InterPro" id="IPR036191">
    <property type="entry name" value="RRF_sf"/>
</dbReference>
<dbReference type="RefSeq" id="XP_012896402.1">
    <property type="nucleotide sequence ID" value="XM_013040948.1"/>
</dbReference>
<keyword evidence="3" id="KW-0175">Coiled coil</keyword>
<dbReference type="PANTHER" id="PTHR20982:SF3">
    <property type="entry name" value="MITOCHONDRIAL RIBOSOME RECYCLING FACTOR PSEUDO 1"/>
    <property type="match status" value="1"/>
</dbReference>
<keyword evidence="6" id="KW-1185">Reference proteome</keyword>
<dbReference type="InterPro" id="IPR002661">
    <property type="entry name" value="Ribosome_recyc_fac"/>
</dbReference>
<dbReference type="Gene3D" id="1.10.132.20">
    <property type="entry name" value="Ribosome-recycling factor"/>
    <property type="match status" value="1"/>
</dbReference>
<feature type="coiled-coil region" evidence="3">
    <location>
        <begin position="72"/>
        <end position="131"/>
    </location>
</feature>
<evidence type="ECO:0000259" key="4">
    <source>
        <dbReference type="Pfam" id="PF01765"/>
    </source>
</evidence>
<evidence type="ECO:0000313" key="6">
    <source>
        <dbReference type="Proteomes" id="UP000008312"/>
    </source>
</evidence>
<feature type="domain" description="Ribosome recycling factor" evidence="4">
    <location>
        <begin position="1"/>
        <end position="140"/>
    </location>
</feature>
<dbReference type="EMBL" id="FN668650">
    <property type="protein sequence ID" value="CBK22354.2"/>
    <property type="molecule type" value="Genomic_DNA"/>
</dbReference>
<evidence type="ECO:0000256" key="3">
    <source>
        <dbReference type="SAM" id="Coils"/>
    </source>
</evidence>
<dbReference type="PANTHER" id="PTHR20982">
    <property type="entry name" value="RIBOSOME RECYCLING FACTOR"/>
    <property type="match status" value="1"/>
</dbReference>
<dbReference type="Proteomes" id="UP000008312">
    <property type="component" value="Unassembled WGS sequence"/>
</dbReference>
<evidence type="ECO:0000256" key="1">
    <source>
        <dbReference type="ARBA" id="ARBA00005912"/>
    </source>
</evidence>